<feature type="transmembrane region" description="Helical" evidence="2">
    <location>
        <begin position="7"/>
        <end position="25"/>
    </location>
</feature>
<accession>A0ABW7MP28</accession>
<dbReference type="NCBIfam" id="NF046080">
    <property type="entry name" value="PID_CTERM"/>
    <property type="match status" value="1"/>
</dbReference>
<proteinExistence type="predicted"/>
<feature type="region of interest" description="Disordered" evidence="1">
    <location>
        <begin position="47"/>
        <end position="87"/>
    </location>
</feature>
<keyword evidence="2" id="KW-0812">Transmembrane</keyword>
<evidence type="ECO:0000256" key="2">
    <source>
        <dbReference type="SAM" id="Phobius"/>
    </source>
</evidence>
<dbReference type="EMBL" id="JBAWKC010000002">
    <property type="protein sequence ID" value="MFH6768574.1"/>
    <property type="molecule type" value="Genomic_DNA"/>
</dbReference>
<comment type="caution">
    <text evidence="3">The sequence shown here is derived from an EMBL/GenBank/DDBJ whole genome shotgun (WGS) entry which is preliminary data.</text>
</comment>
<protein>
    <submittedName>
        <fullName evidence="3">Uncharacterized protein</fullName>
    </submittedName>
</protein>
<evidence type="ECO:0000313" key="4">
    <source>
        <dbReference type="Proteomes" id="UP001610104"/>
    </source>
</evidence>
<dbReference type="RefSeq" id="WP_395437826.1">
    <property type="nucleotide sequence ID" value="NZ_JBAWKC010000002.1"/>
</dbReference>
<name>A0ABW7MP28_9FLAO</name>
<organism evidence="3 4">
    <name type="scientific">Gaetbulibacter aquiaggeris</name>
    <dbReference type="NCBI Taxonomy" id="1735373"/>
    <lineage>
        <taxon>Bacteria</taxon>
        <taxon>Pseudomonadati</taxon>
        <taxon>Bacteroidota</taxon>
        <taxon>Flavobacteriia</taxon>
        <taxon>Flavobacteriales</taxon>
        <taxon>Flavobacteriaceae</taxon>
        <taxon>Gaetbulibacter</taxon>
    </lineage>
</organism>
<reference evidence="3 4" key="1">
    <citation type="submission" date="2024-02" db="EMBL/GenBank/DDBJ databases">
        <title>A Gaetbulibacter species isolated from tidal flats and genomic insights of their niches.</title>
        <authorList>
            <person name="Ye Y."/>
        </authorList>
    </citation>
    <scope>NUCLEOTIDE SEQUENCE [LARGE SCALE GENOMIC DNA]</scope>
    <source>
        <strain evidence="3 4">KEM-8</strain>
    </source>
</reference>
<evidence type="ECO:0000256" key="1">
    <source>
        <dbReference type="SAM" id="MobiDB-lite"/>
    </source>
</evidence>
<feature type="compositionally biased region" description="Gly residues" evidence="1">
    <location>
        <begin position="54"/>
        <end position="63"/>
    </location>
</feature>
<dbReference type="Proteomes" id="UP001610104">
    <property type="component" value="Unassembled WGS sequence"/>
</dbReference>
<evidence type="ECO:0000313" key="3">
    <source>
        <dbReference type="EMBL" id="MFH6768574.1"/>
    </source>
</evidence>
<feature type="transmembrane region" description="Helical" evidence="2">
    <location>
        <begin position="89"/>
        <end position="107"/>
    </location>
</feature>
<sequence length="115" mass="12190">MKTKSLVFFKTITTLCVFMVFMFTVNMNAQNGWNNGATIEHSANVNENRNNGYAGEGNNGNGVGNYPYGNQGSNDNPNGRTGGGGNDSIPLDGGLGILLLGAAVFGVKKLHDYKK</sequence>
<keyword evidence="2" id="KW-0472">Membrane</keyword>
<gene>
    <name evidence="3" type="ORF">V8G56_07495</name>
</gene>
<dbReference type="InterPro" id="IPR058207">
    <property type="entry name" value="PID_CTERM"/>
</dbReference>
<keyword evidence="4" id="KW-1185">Reference proteome</keyword>
<keyword evidence="2" id="KW-1133">Transmembrane helix</keyword>